<dbReference type="InterPro" id="IPR052345">
    <property type="entry name" value="Rad_response_metalloprotease"/>
</dbReference>
<reference evidence="2 3" key="1">
    <citation type="journal article" date="2018" name="Syst. Appl. Microbiol.">
        <title>Corynebacterium heidelbergense sp. nov., isolated from the preen glands of Egyptian geese (Alopochen aegyptiacus).</title>
        <authorList>
            <person name="Braun M.S."/>
            <person name="Wang E."/>
            <person name="Zimmermann S."/>
            <person name="Wink M."/>
        </authorList>
    </citation>
    <scope>NUCLEOTIDE SEQUENCE [LARGE SCALE GENOMIC DNA]</scope>
    <source>
        <strain evidence="2 3">DSM 104638</strain>
    </source>
</reference>
<dbReference type="Pfam" id="PF06114">
    <property type="entry name" value="Peptidase_M78"/>
    <property type="match status" value="1"/>
</dbReference>
<dbReference type="Gene3D" id="1.10.10.2910">
    <property type="match status" value="1"/>
</dbReference>
<organism evidence="2 3">
    <name type="scientific">Corynebacterium heidelbergense</name>
    <dbReference type="NCBI Taxonomy" id="2055947"/>
    <lineage>
        <taxon>Bacteria</taxon>
        <taxon>Bacillati</taxon>
        <taxon>Actinomycetota</taxon>
        <taxon>Actinomycetes</taxon>
        <taxon>Mycobacteriales</taxon>
        <taxon>Corynebacteriaceae</taxon>
        <taxon>Corynebacterium</taxon>
    </lineage>
</organism>
<evidence type="ECO:0000313" key="3">
    <source>
        <dbReference type="Proteomes" id="UP000251047"/>
    </source>
</evidence>
<proteinExistence type="predicted"/>
<comment type="caution">
    <text evidence="2">The sequence shown here is derived from an EMBL/GenBank/DDBJ whole genome shotgun (WGS) entry which is preliminary data.</text>
</comment>
<feature type="domain" description="IrrE N-terminal-like" evidence="1">
    <location>
        <begin position="50"/>
        <end position="175"/>
    </location>
</feature>
<protein>
    <recommendedName>
        <fullName evidence="1">IrrE N-terminal-like domain-containing protein</fullName>
    </recommendedName>
</protein>
<name>A0A364VE39_9CORY</name>
<dbReference type="Proteomes" id="UP000251047">
    <property type="component" value="Unassembled WGS sequence"/>
</dbReference>
<dbReference type="OrthoDB" id="572608at2"/>
<evidence type="ECO:0000313" key="2">
    <source>
        <dbReference type="EMBL" id="RAV34909.1"/>
    </source>
</evidence>
<dbReference type="AlphaFoldDB" id="A0A364VE39"/>
<dbReference type="InterPro" id="IPR010359">
    <property type="entry name" value="IrrE_HExxH"/>
</dbReference>
<evidence type="ECO:0000259" key="1">
    <source>
        <dbReference type="Pfam" id="PF06114"/>
    </source>
</evidence>
<accession>A0A364VE39</accession>
<sequence>MIVKKGSDGEAHELRTFGDLRDHARRDADNILSFYWDDSIPVDPVALARKMGPSVFLAQLDGDTYGMVIGTSTGAEIYVSRSQSKTRSRFTCAHELGHFVDCVQNDGGLSNGVGYVDKRSDNDRGRAYEVYANEFAASILMPEEAVRRFIGDGLSLYQMADRFDVPIDSMSRRLHTLRVRTSDPASTAGEIPD</sequence>
<gene>
    <name evidence="2" type="ORF">CWC39_00800</name>
</gene>
<dbReference type="PANTHER" id="PTHR43236:SF1">
    <property type="entry name" value="BLL7220 PROTEIN"/>
    <property type="match status" value="1"/>
</dbReference>
<dbReference type="EMBL" id="PHQP01000003">
    <property type="protein sequence ID" value="RAV34909.1"/>
    <property type="molecule type" value="Genomic_DNA"/>
</dbReference>
<dbReference type="PANTHER" id="PTHR43236">
    <property type="entry name" value="ANTITOXIN HIGA1"/>
    <property type="match status" value="1"/>
</dbReference>